<evidence type="ECO:0000256" key="8">
    <source>
        <dbReference type="SAM" id="Phobius"/>
    </source>
</evidence>
<accession>A0A2T4JBG4</accession>
<feature type="transmembrane region" description="Helical" evidence="8">
    <location>
        <begin position="52"/>
        <end position="70"/>
    </location>
</feature>
<evidence type="ECO:0000256" key="6">
    <source>
        <dbReference type="ARBA" id="ARBA00022989"/>
    </source>
</evidence>
<keyword evidence="4" id="KW-1003">Cell membrane</keyword>
<keyword evidence="3" id="KW-0813">Transport</keyword>
<comment type="similarity">
    <text evidence="2">Belongs to the AzlC family.</text>
</comment>
<feature type="transmembrane region" description="Helical" evidence="8">
    <location>
        <begin position="26"/>
        <end position="46"/>
    </location>
</feature>
<sequence length="243" mass="24737">MTLRGDHAPSGLAPFGWAGFRRGFRLGTALSFAIFIYGLAFGLVAAQVSLGWGWALATSVSVFSGSAQLASLSLMQTGEATVWTLAATVLVINARYLLFGATLQPWLSQAGPARAYASLLLLGDANWIATMRAAEKGEQDRAYLLGTGVPLMAAWLAGTLAGVLFGGILPDPHALGADLMLPCFAAAMMAAMVRSRAALVPVAVGATAALLISHFAGPGWGIVAAGLAGAGVAALTARPGVVK</sequence>
<evidence type="ECO:0000256" key="3">
    <source>
        <dbReference type="ARBA" id="ARBA00022448"/>
    </source>
</evidence>
<evidence type="ECO:0000256" key="5">
    <source>
        <dbReference type="ARBA" id="ARBA00022692"/>
    </source>
</evidence>
<reference evidence="9 10" key="1">
    <citation type="submission" date="2018-03" db="EMBL/GenBank/DDBJ databases">
        <title>Rhodobacter blasticus.</title>
        <authorList>
            <person name="Meyer T.E."/>
            <person name="Miller S."/>
            <person name="Lodha T."/>
            <person name="Gandham S."/>
            <person name="Chintalapati S."/>
            <person name="Chintalapati V.R."/>
        </authorList>
    </citation>
    <scope>NUCLEOTIDE SEQUENCE [LARGE SCALE GENOMIC DNA]</scope>
    <source>
        <strain evidence="9 10">DSM 2131</strain>
    </source>
</reference>
<keyword evidence="5 8" id="KW-0812">Transmembrane</keyword>
<organism evidence="9 10">
    <name type="scientific">Fuscovulum blasticum DSM 2131</name>
    <dbReference type="NCBI Taxonomy" id="1188250"/>
    <lineage>
        <taxon>Bacteria</taxon>
        <taxon>Pseudomonadati</taxon>
        <taxon>Pseudomonadota</taxon>
        <taxon>Alphaproteobacteria</taxon>
        <taxon>Rhodobacterales</taxon>
        <taxon>Paracoccaceae</taxon>
        <taxon>Pseudogemmobacter</taxon>
    </lineage>
</organism>
<dbReference type="GO" id="GO:0005886">
    <property type="term" value="C:plasma membrane"/>
    <property type="evidence" value="ECO:0007669"/>
    <property type="project" value="UniProtKB-SubCell"/>
</dbReference>
<evidence type="ECO:0000313" key="10">
    <source>
        <dbReference type="Proteomes" id="UP000241362"/>
    </source>
</evidence>
<dbReference type="Pfam" id="PF03591">
    <property type="entry name" value="AzlC"/>
    <property type="match status" value="1"/>
</dbReference>
<feature type="transmembrane region" description="Helical" evidence="8">
    <location>
        <begin position="113"/>
        <end position="130"/>
    </location>
</feature>
<feature type="transmembrane region" description="Helical" evidence="8">
    <location>
        <begin position="174"/>
        <end position="191"/>
    </location>
</feature>
<dbReference type="GO" id="GO:1903785">
    <property type="term" value="P:L-valine transmembrane transport"/>
    <property type="evidence" value="ECO:0007669"/>
    <property type="project" value="TreeGrafter"/>
</dbReference>
<evidence type="ECO:0000256" key="2">
    <source>
        <dbReference type="ARBA" id="ARBA00010735"/>
    </source>
</evidence>
<dbReference type="InterPro" id="IPR011606">
    <property type="entry name" value="Brnchd-chn_aa_trnsp_permease"/>
</dbReference>
<dbReference type="PANTHER" id="PTHR34979">
    <property type="entry name" value="INNER MEMBRANE PROTEIN YGAZ"/>
    <property type="match status" value="1"/>
</dbReference>
<feature type="transmembrane region" description="Helical" evidence="8">
    <location>
        <begin position="222"/>
        <end position="241"/>
    </location>
</feature>
<protein>
    <submittedName>
        <fullName evidence="9">ABC transporter permease</fullName>
    </submittedName>
</protein>
<feature type="transmembrane region" description="Helical" evidence="8">
    <location>
        <begin position="198"/>
        <end position="216"/>
    </location>
</feature>
<dbReference type="RefSeq" id="WP_107672496.1">
    <property type="nucleotide sequence ID" value="NZ_PZKE01000004.1"/>
</dbReference>
<feature type="transmembrane region" description="Helical" evidence="8">
    <location>
        <begin position="142"/>
        <end position="168"/>
    </location>
</feature>
<evidence type="ECO:0000256" key="1">
    <source>
        <dbReference type="ARBA" id="ARBA00004651"/>
    </source>
</evidence>
<gene>
    <name evidence="9" type="ORF">C5F44_05390</name>
</gene>
<comment type="caution">
    <text evidence="9">The sequence shown here is derived from an EMBL/GenBank/DDBJ whole genome shotgun (WGS) entry which is preliminary data.</text>
</comment>
<dbReference type="Proteomes" id="UP000241362">
    <property type="component" value="Unassembled WGS sequence"/>
</dbReference>
<feature type="transmembrane region" description="Helical" evidence="8">
    <location>
        <begin position="82"/>
        <end position="101"/>
    </location>
</feature>
<keyword evidence="10" id="KW-1185">Reference proteome</keyword>
<evidence type="ECO:0000256" key="4">
    <source>
        <dbReference type="ARBA" id="ARBA00022475"/>
    </source>
</evidence>
<dbReference type="EMBL" id="PZKE01000004">
    <property type="protein sequence ID" value="PTE15246.1"/>
    <property type="molecule type" value="Genomic_DNA"/>
</dbReference>
<dbReference type="PANTHER" id="PTHR34979:SF1">
    <property type="entry name" value="INNER MEMBRANE PROTEIN YGAZ"/>
    <property type="match status" value="1"/>
</dbReference>
<name>A0A2T4JBG4_FUSBL</name>
<evidence type="ECO:0000313" key="9">
    <source>
        <dbReference type="EMBL" id="PTE15246.1"/>
    </source>
</evidence>
<keyword evidence="6 8" id="KW-1133">Transmembrane helix</keyword>
<keyword evidence="7 8" id="KW-0472">Membrane</keyword>
<dbReference type="AlphaFoldDB" id="A0A2T4JBG4"/>
<comment type="subcellular location">
    <subcellularLocation>
        <location evidence="1">Cell membrane</location>
        <topology evidence="1">Multi-pass membrane protein</topology>
    </subcellularLocation>
</comment>
<evidence type="ECO:0000256" key="7">
    <source>
        <dbReference type="ARBA" id="ARBA00023136"/>
    </source>
</evidence>
<proteinExistence type="inferred from homology"/>